<organism evidence="1 2">
    <name type="scientific">Paxillus rubicundulus Ve08.2h10</name>
    <dbReference type="NCBI Taxonomy" id="930991"/>
    <lineage>
        <taxon>Eukaryota</taxon>
        <taxon>Fungi</taxon>
        <taxon>Dikarya</taxon>
        <taxon>Basidiomycota</taxon>
        <taxon>Agaricomycotina</taxon>
        <taxon>Agaricomycetes</taxon>
        <taxon>Agaricomycetidae</taxon>
        <taxon>Boletales</taxon>
        <taxon>Paxilineae</taxon>
        <taxon>Paxillaceae</taxon>
        <taxon>Paxillus</taxon>
    </lineage>
</organism>
<evidence type="ECO:0000313" key="2">
    <source>
        <dbReference type="Proteomes" id="UP000054538"/>
    </source>
</evidence>
<keyword evidence="2" id="KW-1185">Reference proteome</keyword>
<sequence length="68" mass="7369">MSNNRANCALNADRMLKDAPEITFYKSETEEQPISSVTKNKLKQNSSSINQLTNLGNAQLSSGAVPAQ</sequence>
<dbReference type="AlphaFoldDB" id="A0A0D0BN71"/>
<dbReference type="EMBL" id="KN830201">
    <property type="protein sequence ID" value="KIK73007.1"/>
    <property type="molecule type" value="Genomic_DNA"/>
</dbReference>
<reference evidence="1 2" key="1">
    <citation type="submission" date="2014-04" db="EMBL/GenBank/DDBJ databases">
        <authorList>
            <consortium name="DOE Joint Genome Institute"/>
            <person name="Kuo A."/>
            <person name="Kohler A."/>
            <person name="Jargeat P."/>
            <person name="Nagy L.G."/>
            <person name="Floudas D."/>
            <person name="Copeland A."/>
            <person name="Barry K.W."/>
            <person name="Cichocki N."/>
            <person name="Veneault-Fourrey C."/>
            <person name="LaButti K."/>
            <person name="Lindquist E.A."/>
            <person name="Lipzen A."/>
            <person name="Lundell T."/>
            <person name="Morin E."/>
            <person name="Murat C."/>
            <person name="Sun H."/>
            <person name="Tunlid A."/>
            <person name="Henrissat B."/>
            <person name="Grigoriev I.V."/>
            <person name="Hibbett D.S."/>
            <person name="Martin F."/>
            <person name="Nordberg H.P."/>
            <person name="Cantor M.N."/>
            <person name="Hua S.X."/>
        </authorList>
    </citation>
    <scope>NUCLEOTIDE SEQUENCE [LARGE SCALE GENOMIC DNA]</scope>
    <source>
        <strain evidence="1 2">Ve08.2h10</strain>
    </source>
</reference>
<dbReference type="HOGENOM" id="CLU_2794701_0_0_1"/>
<evidence type="ECO:0000313" key="1">
    <source>
        <dbReference type="EMBL" id="KIK73007.1"/>
    </source>
</evidence>
<dbReference type="Proteomes" id="UP000054538">
    <property type="component" value="Unassembled WGS sequence"/>
</dbReference>
<accession>A0A0D0BN71</accession>
<dbReference type="OrthoDB" id="3066117at2759"/>
<gene>
    <name evidence="1" type="ORF">PAXRUDRAFT_21331</name>
</gene>
<name>A0A0D0BN71_9AGAM</name>
<protein>
    <submittedName>
        <fullName evidence="1">Uncharacterized protein</fullName>
    </submittedName>
</protein>
<dbReference type="InParanoid" id="A0A0D0BN71"/>
<reference evidence="2" key="2">
    <citation type="submission" date="2015-01" db="EMBL/GenBank/DDBJ databases">
        <title>Evolutionary Origins and Diversification of the Mycorrhizal Mutualists.</title>
        <authorList>
            <consortium name="DOE Joint Genome Institute"/>
            <consortium name="Mycorrhizal Genomics Consortium"/>
            <person name="Kohler A."/>
            <person name="Kuo A."/>
            <person name="Nagy L.G."/>
            <person name="Floudas D."/>
            <person name="Copeland A."/>
            <person name="Barry K.W."/>
            <person name="Cichocki N."/>
            <person name="Veneault-Fourrey C."/>
            <person name="LaButti K."/>
            <person name="Lindquist E.A."/>
            <person name="Lipzen A."/>
            <person name="Lundell T."/>
            <person name="Morin E."/>
            <person name="Murat C."/>
            <person name="Riley R."/>
            <person name="Ohm R."/>
            <person name="Sun H."/>
            <person name="Tunlid A."/>
            <person name="Henrissat B."/>
            <person name="Grigoriev I.V."/>
            <person name="Hibbett D.S."/>
            <person name="Martin F."/>
        </authorList>
    </citation>
    <scope>NUCLEOTIDE SEQUENCE [LARGE SCALE GENOMIC DNA]</scope>
    <source>
        <strain evidence="2">Ve08.2h10</strain>
    </source>
</reference>
<proteinExistence type="predicted"/>